<protein>
    <recommendedName>
        <fullName evidence="4">Zinc-finger</fullName>
    </recommendedName>
</protein>
<accession>A0A7X0SAC3</accession>
<dbReference type="EMBL" id="JACKWY010000002">
    <property type="protein sequence ID" value="MBB6713919.1"/>
    <property type="molecule type" value="Genomic_DNA"/>
</dbReference>
<evidence type="ECO:0000313" key="2">
    <source>
        <dbReference type="EMBL" id="MBB6713919.1"/>
    </source>
</evidence>
<keyword evidence="1" id="KW-1133">Transmembrane helix</keyword>
<organism evidence="2 3">
    <name type="scientific">Clostridium gasigenes</name>
    <dbReference type="NCBI Taxonomy" id="94869"/>
    <lineage>
        <taxon>Bacteria</taxon>
        <taxon>Bacillati</taxon>
        <taxon>Bacillota</taxon>
        <taxon>Clostridia</taxon>
        <taxon>Eubacteriales</taxon>
        <taxon>Clostridiaceae</taxon>
        <taxon>Clostridium</taxon>
    </lineage>
</organism>
<keyword evidence="1" id="KW-0472">Membrane</keyword>
<keyword evidence="1" id="KW-0812">Transmembrane</keyword>
<reference evidence="2 3" key="1">
    <citation type="submission" date="2020-08" db="EMBL/GenBank/DDBJ databases">
        <title>Clostridia isolated from Swiss meat.</title>
        <authorList>
            <person name="Wambui J."/>
            <person name="Stevens M.J.A."/>
            <person name="Stephan R."/>
        </authorList>
    </citation>
    <scope>NUCLEOTIDE SEQUENCE [LARGE SCALE GENOMIC DNA]</scope>
    <source>
        <strain evidence="2 3">CM001</strain>
    </source>
</reference>
<dbReference type="RefSeq" id="WP_185163635.1">
    <property type="nucleotide sequence ID" value="NZ_JACKWY010000002.1"/>
</dbReference>
<evidence type="ECO:0000256" key="1">
    <source>
        <dbReference type="SAM" id="Phobius"/>
    </source>
</evidence>
<feature type="transmembrane region" description="Helical" evidence="1">
    <location>
        <begin position="76"/>
        <end position="105"/>
    </location>
</feature>
<gene>
    <name evidence="2" type="ORF">H7E68_04105</name>
</gene>
<dbReference type="AlphaFoldDB" id="A0A7X0SAC3"/>
<comment type="caution">
    <text evidence="2">The sequence shown here is derived from an EMBL/GenBank/DDBJ whole genome shotgun (WGS) entry which is preliminary data.</text>
</comment>
<evidence type="ECO:0008006" key="4">
    <source>
        <dbReference type="Google" id="ProtNLM"/>
    </source>
</evidence>
<dbReference type="Proteomes" id="UP000585258">
    <property type="component" value="Unassembled WGS sequence"/>
</dbReference>
<proteinExistence type="predicted"/>
<sequence>MKNNCEIIKDLSVLVKDGIATKESEKVVKEHIAECENCGNYYKSITDEIDLNKNEINIEDRQTKGIVSYGKKIKKIILGTVIVVGISVVAYIMIIVAFISAPFFFYDKNETTNISDYREFDTIHNEEQCMWSFLYVFPEKINNPDKVKSYYYYCDNKGLFDNSYQMYLESEFSEDEFKEEVKRLSEIKVKYEGDENSIVYNNNDFKYPAYVAIKDKDCTYEYALVDDENNRVMYVYTRFMYESDIKFDKEYLPKNFMNNASGLNGDSIYRFGTTIPRKDELEK</sequence>
<name>A0A7X0SAC3_9CLOT</name>
<evidence type="ECO:0000313" key="3">
    <source>
        <dbReference type="Proteomes" id="UP000585258"/>
    </source>
</evidence>